<proteinExistence type="predicted"/>
<keyword evidence="2" id="KW-1185">Reference proteome</keyword>
<dbReference type="RefSeq" id="WP_168103358.1">
    <property type="nucleotide sequence ID" value="NZ_JAATEN010000017.1"/>
</dbReference>
<protein>
    <recommendedName>
        <fullName evidence="3">Phage protein</fullName>
    </recommendedName>
</protein>
<dbReference type="EMBL" id="JAATEN010000017">
    <property type="protein sequence ID" value="NJQ02726.1"/>
    <property type="molecule type" value="Genomic_DNA"/>
</dbReference>
<accession>A0ABX1C1S2</accession>
<organism evidence="1 2">
    <name type="scientific">Streptomyces zingiberis</name>
    <dbReference type="NCBI Taxonomy" id="2053010"/>
    <lineage>
        <taxon>Bacteria</taxon>
        <taxon>Bacillati</taxon>
        <taxon>Actinomycetota</taxon>
        <taxon>Actinomycetes</taxon>
        <taxon>Kitasatosporales</taxon>
        <taxon>Streptomycetaceae</taxon>
        <taxon>Streptomyces</taxon>
    </lineage>
</organism>
<evidence type="ECO:0008006" key="3">
    <source>
        <dbReference type="Google" id="ProtNLM"/>
    </source>
</evidence>
<sequence length="768" mass="82657">MSRLTFSDVYQVPLSGLGEAVGAWKAMADALDELATEASEGMHKRSERARWAGVNAGVTKPFVGKTAGEIRDAHVQAKSIWSVLRDAQSDLTEVRSALRKAYDEDAAVIGCGVTDLRDGTVRCVFPGGPTAAAEFTPEQTEAKDRLESRINRLVARAEEIDTSVARALRKSHGGNAHDFGHARYTSLDDAQAERALELAALGPDMSNRQLAEFNTLVKHNGREPNGRFATLLYEGLGGPEEALRFYGRMSINGTEGDNPERLAGVRELQRNMGHALANATEPDAPKGLEGRKYHLPESWGAEFRRLGTQPIELERGAFESPLGYQVLGGLLRYGNYDPEFLNPIAEHVTQLHREDLRRFLWNKPTLPGDEDYGFNPSGKNGAGYIPLNSVLEALGHSPEAATKFFTDTPTVYREDGTADRSAEADFTQYLNVFADEEFKWPADSLLPYPDGPAAATGGPDALGHALEAATTGRPYDVDPSVFAVKHTAEQAELAVQVVDLFGINQEMLRRNENGEISADSGPLYAMRDSLGNIVAEYMPDVQRALYSSGEDSIFRPFGESANFRNESIQSLLSVISQDPEAYGSITAAQRALTSQLVDEAVNGGERPGAYDAERLRSVLAPGALMAGIMSEARIEAVHEYHAASDEAFNESVADKQKWVDRILGAGIDAAASRVPAAGNVIGWLSEDIQESIVKGVSQDTATEAQVKAGAAYAGGRDAVIEAAREAVVRAGRRGGVDGDTVRVLSDVAAIQAGSSHVEGVSWGLSIKG</sequence>
<evidence type="ECO:0000313" key="2">
    <source>
        <dbReference type="Proteomes" id="UP000695264"/>
    </source>
</evidence>
<comment type="caution">
    <text evidence="1">The sequence shown here is derived from an EMBL/GenBank/DDBJ whole genome shotgun (WGS) entry which is preliminary data.</text>
</comment>
<reference evidence="1 2" key="1">
    <citation type="submission" date="2020-03" db="EMBL/GenBank/DDBJ databases">
        <title>WGS of actinomycetes isolated from Thailand.</title>
        <authorList>
            <person name="Thawai C."/>
        </authorList>
    </citation>
    <scope>NUCLEOTIDE SEQUENCE [LARGE SCALE GENOMIC DNA]</scope>
    <source>
        <strain evidence="1 2">PLAI 1-29</strain>
    </source>
</reference>
<gene>
    <name evidence="1" type="ORF">HCK00_19815</name>
</gene>
<evidence type="ECO:0000313" key="1">
    <source>
        <dbReference type="EMBL" id="NJQ02726.1"/>
    </source>
</evidence>
<name>A0ABX1C1S2_9ACTN</name>
<dbReference type="Proteomes" id="UP000695264">
    <property type="component" value="Unassembled WGS sequence"/>
</dbReference>